<evidence type="ECO:0000313" key="8">
    <source>
        <dbReference type="EMBL" id="KAJ5108954.1"/>
    </source>
</evidence>
<reference evidence="8" key="1">
    <citation type="submission" date="2022-11" db="EMBL/GenBank/DDBJ databases">
        <authorList>
            <person name="Petersen C."/>
        </authorList>
    </citation>
    <scope>NUCLEOTIDE SEQUENCE</scope>
    <source>
        <strain evidence="8">IBT 30069</strain>
    </source>
</reference>
<dbReference type="Gene3D" id="4.10.240.10">
    <property type="entry name" value="Zn(2)-C6 fungal-type DNA-binding domain"/>
    <property type="match status" value="1"/>
</dbReference>
<evidence type="ECO:0000256" key="3">
    <source>
        <dbReference type="ARBA" id="ARBA00023015"/>
    </source>
</evidence>
<dbReference type="Pfam" id="PF00172">
    <property type="entry name" value="Zn_clus"/>
    <property type="match status" value="1"/>
</dbReference>
<organism evidence="8 9">
    <name type="scientific">Penicillium angulare</name>
    <dbReference type="NCBI Taxonomy" id="116970"/>
    <lineage>
        <taxon>Eukaryota</taxon>
        <taxon>Fungi</taxon>
        <taxon>Dikarya</taxon>
        <taxon>Ascomycota</taxon>
        <taxon>Pezizomycotina</taxon>
        <taxon>Eurotiomycetes</taxon>
        <taxon>Eurotiomycetidae</taxon>
        <taxon>Eurotiales</taxon>
        <taxon>Aspergillaceae</taxon>
        <taxon>Penicillium</taxon>
    </lineage>
</organism>
<keyword evidence="4" id="KW-0238">DNA-binding</keyword>
<dbReference type="EMBL" id="JAPQKH010000003">
    <property type="protein sequence ID" value="KAJ5108954.1"/>
    <property type="molecule type" value="Genomic_DNA"/>
</dbReference>
<name>A0A9W9FYQ7_9EURO</name>
<dbReference type="GO" id="GO:0000981">
    <property type="term" value="F:DNA-binding transcription factor activity, RNA polymerase II-specific"/>
    <property type="evidence" value="ECO:0007669"/>
    <property type="project" value="InterPro"/>
</dbReference>
<evidence type="ECO:0000256" key="6">
    <source>
        <dbReference type="ARBA" id="ARBA00023242"/>
    </source>
</evidence>
<gene>
    <name evidence="8" type="ORF">N7456_005629</name>
</gene>
<proteinExistence type="predicted"/>
<feature type="domain" description="Zn(2)-C6 fungal-type" evidence="7">
    <location>
        <begin position="11"/>
        <end position="40"/>
    </location>
</feature>
<dbReference type="AlphaFoldDB" id="A0A9W9FYQ7"/>
<keyword evidence="6" id="KW-0539">Nucleus</keyword>
<evidence type="ECO:0000259" key="7">
    <source>
        <dbReference type="PROSITE" id="PS50048"/>
    </source>
</evidence>
<dbReference type="SUPFAM" id="SSF57701">
    <property type="entry name" value="Zn2/Cys6 DNA-binding domain"/>
    <property type="match status" value="1"/>
</dbReference>
<comment type="caution">
    <text evidence="8">The sequence shown here is derived from an EMBL/GenBank/DDBJ whole genome shotgun (WGS) entry which is preliminary data.</text>
</comment>
<evidence type="ECO:0000256" key="5">
    <source>
        <dbReference type="ARBA" id="ARBA00023163"/>
    </source>
</evidence>
<dbReference type="InterPro" id="IPR001138">
    <property type="entry name" value="Zn2Cys6_DnaBD"/>
</dbReference>
<sequence length="545" mass="61207">MASNRQRVRKACEACKARKRRCDGHDPCSSCVRYDYTCEYLSRSTRRSNKFDSGRTSFKAAPDQLLSKDNEDCNVYSTPNPSKHVDFSSATSFPRMLGQELSQGGDMRVQMASWNLGLRDDAYSTIPDITALLSLDEMDSLTNSFLEKVNNVYAIFEPQLLAQAISIRWGDSGFPGYQDCIFYGVAALGSLFTNCHDKERELVQYGKDTLDAATENTSPSLEDVAGWILRALYIRCTSGPCATWIASCTTMHIIQHTKAHKSAMVEKSRIAHTCIFMNDNQARQRLVWISMILNTWISFEHGQPRVHIRDLDCDTPSASTYPNLGSLIQLYMISEQLDPDYSESPLQLDKVLTQIENIDVSSPVVALSQSNMALSFYRKMRFIRPTISGDIPQRLIRLGKIGVQAAVKLAMEHCPWWHVANVPFQFLCTLLSMDTRESLSHVGATIRSLKSIAQYFDSRTMNKVVESADILVSLSKYKKSKDLNALNEGLQDSGATDSVHTETILGETSTDFDFDWAWDTFLNDDFLFLGSQKLGLDFGTSNNSL</sequence>
<dbReference type="PROSITE" id="PS00463">
    <property type="entry name" value="ZN2_CY6_FUNGAL_1"/>
    <property type="match status" value="1"/>
</dbReference>
<reference evidence="8" key="2">
    <citation type="journal article" date="2023" name="IMA Fungus">
        <title>Comparative genomic study of the Penicillium genus elucidates a diverse pangenome and 15 lateral gene transfer events.</title>
        <authorList>
            <person name="Petersen C."/>
            <person name="Sorensen T."/>
            <person name="Nielsen M.R."/>
            <person name="Sondergaard T.E."/>
            <person name="Sorensen J.L."/>
            <person name="Fitzpatrick D.A."/>
            <person name="Frisvad J.C."/>
            <person name="Nielsen K.L."/>
        </authorList>
    </citation>
    <scope>NUCLEOTIDE SEQUENCE</scope>
    <source>
        <strain evidence="8">IBT 30069</strain>
    </source>
</reference>
<dbReference type="PANTHER" id="PTHR31779">
    <property type="entry name" value="2-NITROPROPANE DIOXYGENASE FAMILY, PUTATIVE (AFU_ORTHOLOGUE AFUA_2G17430)-RELATED"/>
    <property type="match status" value="1"/>
</dbReference>
<keyword evidence="3" id="KW-0805">Transcription regulation</keyword>
<dbReference type="Proteomes" id="UP001149165">
    <property type="component" value="Unassembled WGS sequence"/>
</dbReference>
<keyword evidence="5" id="KW-0804">Transcription</keyword>
<protein>
    <recommendedName>
        <fullName evidence="7">Zn(2)-C6 fungal-type domain-containing protein</fullName>
    </recommendedName>
</protein>
<dbReference type="PANTHER" id="PTHR31779:SF4">
    <property type="entry name" value="2-NITROPROPANE DIOXYGENASE FAMILY, PUTATIVE (AFU_ORTHOLOGUE AFUA_2G17430)-RELATED"/>
    <property type="match status" value="1"/>
</dbReference>
<keyword evidence="2" id="KW-0862">Zinc</keyword>
<dbReference type="InterPro" id="IPR052478">
    <property type="entry name" value="Metabolite_Synth_Reg"/>
</dbReference>
<keyword evidence="1" id="KW-0479">Metal-binding</keyword>
<dbReference type="InterPro" id="IPR036864">
    <property type="entry name" value="Zn2-C6_fun-type_DNA-bd_sf"/>
</dbReference>
<evidence type="ECO:0000256" key="2">
    <source>
        <dbReference type="ARBA" id="ARBA00022833"/>
    </source>
</evidence>
<evidence type="ECO:0000313" key="9">
    <source>
        <dbReference type="Proteomes" id="UP001149165"/>
    </source>
</evidence>
<dbReference type="SMART" id="SM00066">
    <property type="entry name" value="GAL4"/>
    <property type="match status" value="1"/>
</dbReference>
<accession>A0A9W9FYQ7</accession>
<dbReference type="PROSITE" id="PS50048">
    <property type="entry name" value="ZN2_CY6_FUNGAL_2"/>
    <property type="match status" value="1"/>
</dbReference>
<dbReference type="CDD" id="cd12148">
    <property type="entry name" value="fungal_TF_MHR"/>
    <property type="match status" value="1"/>
</dbReference>
<keyword evidence="9" id="KW-1185">Reference proteome</keyword>
<dbReference type="CDD" id="cd00067">
    <property type="entry name" value="GAL4"/>
    <property type="match status" value="1"/>
</dbReference>
<evidence type="ECO:0000256" key="1">
    <source>
        <dbReference type="ARBA" id="ARBA00022723"/>
    </source>
</evidence>
<evidence type="ECO:0000256" key="4">
    <source>
        <dbReference type="ARBA" id="ARBA00023125"/>
    </source>
</evidence>
<dbReference type="GO" id="GO:0009410">
    <property type="term" value="P:response to xenobiotic stimulus"/>
    <property type="evidence" value="ECO:0007669"/>
    <property type="project" value="TreeGrafter"/>
</dbReference>
<dbReference type="GO" id="GO:0008270">
    <property type="term" value="F:zinc ion binding"/>
    <property type="evidence" value="ECO:0007669"/>
    <property type="project" value="InterPro"/>
</dbReference>
<dbReference type="GO" id="GO:0003677">
    <property type="term" value="F:DNA binding"/>
    <property type="evidence" value="ECO:0007669"/>
    <property type="project" value="UniProtKB-KW"/>
</dbReference>
<dbReference type="OrthoDB" id="4064873at2759"/>